<keyword evidence="2" id="KW-0813">Transport</keyword>
<feature type="transmembrane region" description="Helical" evidence="7">
    <location>
        <begin position="427"/>
        <end position="447"/>
    </location>
</feature>
<evidence type="ECO:0000256" key="5">
    <source>
        <dbReference type="ARBA" id="ARBA00023065"/>
    </source>
</evidence>
<feature type="transmembrane region" description="Helical" evidence="7">
    <location>
        <begin position="21"/>
        <end position="40"/>
    </location>
</feature>
<evidence type="ECO:0000256" key="6">
    <source>
        <dbReference type="ARBA" id="ARBA00023136"/>
    </source>
</evidence>
<dbReference type="GO" id="GO:0016020">
    <property type="term" value="C:membrane"/>
    <property type="evidence" value="ECO:0007669"/>
    <property type="project" value="UniProtKB-SubCell"/>
</dbReference>
<evidence type="ECO:0000256" key="2">
    <source>
        <dbReference type="ARBA" id="ARBA00022448"/>
    </source>
</evidence>
<reference evidence="8 9" key="1">
    <citation type="journal article" date="2015" name="Plant Cell">
        <title>Oil accumulation by the oleaginous diatom Fistulifera solaris as revealed by the genome and transcriptome.</title>
        <authorList>
            <person name="Tanaka T."/>
            <person name="Maeda Y."/>
            <person name="Veluchamy A."/>
            <person name="Tanaka M."/>
            <person name="Abida H."/>
            <person name="Marechal E."/>
            <person name="Bowler C."/>
            <person name="Muto M."/>
            <person name="Sunaga Y."/>
            <person name="Tanaka M."/>
            <person name="Yoshino T."/>
            <person name="Taniguchi T."/>
            <person name="Fukuda Y."/>
            <person name="Nemoto M."/>
            <person name="Matsumoto M."/>
            <person name="Wong P.S."/>
            <person name="Aburatani S."/>
            <person name="Fujibuchi W."/>
        </authorList>
    </citation>
    <scope>NUCLEOTIDE SEQUENCE [LARGE SCALE GENOMIC DNA]</scope>
    <source>
        <strain evidence="8 9">JPCC DA0580</strain>
    </source>
</reference>
<dbReference type="PANTHER" id="PTHR33281">
    <property type="entry name" value="UPF0187 PROTEIN YNEE"/>
    <property type="match status" value="1"/>
</dbReference>
<keyword evidence="4 7" id="KW-1133">Transmembrane helix</keyword>
<keyword evidence="3 7" id="KW-0812">Transmembrane</keyword>
<dbReference type="InParanoid" id="A0A1Z5JN96"/>
<proteinExistence type="predicted"/>
<feature type="transmembrane region" description="Helical" evidence="7">
    <location>
        <begin position="52"/>
        <end position="73"/>
    </location>
</feature>
<dbReference type="PANTHER" id="PTHR33281:SF20">
    <property type="match status" value="1"/>
</dbReference>
<evidence type="ECO:0000256" key="7">
    <source>
        <dbReference type="SAM" id="Phobius"/>
    </source>
</evidence>
<dbReference type="Proteomes" id="UP000198406">
    <property type="component" value="Unassembled WGS sequence"/>
</dbReference>
<dbReference type="OrthoDB" id="41192at2759"/>
<dbReference type="GO" id="GO:0005254">
    <property type="term" value="F:chloride channel activity"/>
    <property type="evidence" value="ECO:0007669"/>
    <property type="project" value="InterPro"/>
</dbReference>
<accession>A0A1Z5JN96</accession>
<dbReference type="AlphaFoldDB" id="A0A1Z5JN96"/>
<dbReference type="InterPro" id="IPR044669">
    <property type="entry name" value="YneE/VCCN1/2-like"/>
</dbReference>
<evidence type="ECO:0000256" key="1">
    <source>
        <dbReference type="ARBA" id="ARBA00004141"/>
    </source>
</evidence>
<sequence length="516" mass="59021">MITYESGTFGLMLLRRTHGSALYKAFLPSLLSTICTGFFNKFRKNDLPIARHADTIAVFVIFFSLLLTFRLNYAYQRYWEGASAIHGMLSKWLDAATHLASFHLQSAAYDDIRPMSFGRAAQIRLENLNNKKKKKIRHFQTPSMLETTQLVEQIMQEQEERNRKETRRWWSSTKQHSLATEVEKRISIRHAPKRIDSQNIDANTLSSRIPVPIRFQEQFVPTTNKNEARPSLVKQSRPDRHLLEAKASRMPVPSLFLQELAHLFSLLSGVAMSTLRNDLDCAEIPLVEYFPGKPWPKLDPDADSDEMRAQYNGGSYFGQVIDFVLSLDRSEDYRTLYNAARPFSILGGVSDAEVELLHRAKGPYAKMSLCTLWLQEFVSREYLNGSTGNVASPHLSRIFQFISDGVVGYNNARKIAYVPFPFPHDQMIAFFSLAILFTFPLLFATFVKRVWMSCLLNFATTLCFMGLHEVALELENPFINTPNDLPLLTYQAQFNEALVTVYAGFHPDAWDLVAEE</sequence>
<evidence type="ECO:0000313" key="8">
    <source>
        <dbReference type="EMBL" id="GAX15376.1"/>
    </source>
</evidence>
<dbReference type="EMBL" id="BDSP01000092">
    <property type="protein sequence ID" value="GAX15376.1"/>
    <property type="molecule type" value="Genomic_DNA"/>
</dbReference>
<evidence type="ECO:0000256" key="3">
    <source>
        <dbReference type="ARBA" id="ARBA00022692"/>
    </source>
</evidence>
<keyword evidence="5" id="KW-0406">Ion transport</keyword>
<keyword evidence="6 7" id="KW-0472">Membrane</keyword>
<keyword evidence="9" id="KW-1185">Reference proteome</keyword>
<protein>
    <recommendedName>
        <fullName evidence="10">Bestrophin homolog</fullName>
    </recommendedName>
</protein>
<name>A0A1Z5JN96_FISSO</name>
<evidence type="ECO:0000256" key="4">
    <source>
        <dbReference type="ARBA" id="ARBA00022989"/>
    </source>
</evidence>
<organism evidence="8 9">
    <name type="scientific">Fistulifera solaris</name>
    <name type="common">Oleaginous diatom</name>
    <dbReference type="NCBI Taxonomy" id="1519565"/>
    <lineage>
        <taxon>Eukaryota</taxon>
        <taxon>Sar</taxon>
        <taxon>Stramenopiles</taxon>
        <taxon>Ochrophyta</taxon>
        <taxon>Bacillariophyta</taxon>
        <taxon>Bacillariophyceae</taxon>
        <taxon>Bacillariophycidae</taxon>
        <taxon>Naviculales</taxon>
        <taxon>Naviculaceae</taxon>
        <taxon>Fistulifera</taxon>
    </lineage>
</organism>
<comment type="caution">
    <text evidence="8">The sequence shown here is derived from an EMBL/GenBank/DDBJ whole genome shotgun (WGS) entry which is preliminary data.</text>
</comment>
<evidence type="ECO:0000313" key="9">
    <source>
        <dbReference type="Proteomes" id="UP000198406"/>
    </source>
</evidence>
<evidence type="ECO:0008006" key="10">
    <source>
        <dbReference type="Google" id="ProtNLM"/>
    </source>
</evidence>
<gene>
    <name evidence="8" type="ORF">FisN_8Lh330</name>
</gene>
<dbReference type="Pfam" id="PF25539">
    <property type="entry name" value="Bestrophin_2"/>
    <property type="match status" value="2"/>
</dbReference>
<comment type="subcellular location">
    <subcellularLocation>
        <location evidence="1">Membrane</location>
        <topology evidence="1">Multi-pass membrane protein</topology>
    </subcellularLocation>
</comment>